<keyword evidence="1" id="KW-0472">Membrane</keyword>
<dbReference type="AlphaFoldDB" id="A0A3N2BF35"/>
<organism evidence="2 3">
    <name type="scientific">Bogoriella caseilytica</name>
    <dbReference type="NCBI Taxonomy" id="56055"/>
    <lineage>
        <taxon>Bacteria</taxon>
        <taxon>Bacillati</taxon>
        <taxon>Actinomycetota</taxon>
        <taxon>Actinomycetes</taxon>
        <taxon>Micrococcales</taxon>
        <taxon>Bogoriellaceae</taxon>
        <taxon>Bogoriella</taxon>
    </lineage>
</organism>
<evidence type="ECO:0000313" key="3">
    <source>
        <dbReference type="Proteomes" id="UP000280668"/>
    </source>
</evidence>
<dbReference type="EMBL" id="RKHK01000001">
    <property type="protein sequence ID" value="ROR73845.1"/>
    <property type="molecule type" value="Genomic_DNA"/>
</dbReference>
<dbReference type="RefSeq" id="WP_123304217.1">
    <property type="nucleotide sequence ID" value="NZ_RKHK01000001.1"/>
</dbReference>
<feature type="transmembrane region" description="Helical" evidence="1">
    <location>
        <begin position="51"/>
        <end position="70"/>
    </location>
</feature>
<name>A0A3N2BF35_9MICO</name>
<feature type="transmembrane region" description="Helical" evidence="1">
    <location>
        <begin position="12"/>
        <end position="30"/>
    </location>
</feature>
<keyword evidence="1" id="KW-1133">Transmembrane helix</keyword>
<sequence length="233" mass="25468">MLTHSSLSSGTVLVVVALVVAGFVCVNLPLPWRPLGVSSASDRTVIRAHGWMLAPVALAVGMVWAAWPHLGRPSDMWWPVGGMVAACAAASWLAWRHGRAEFSPERVVTRGSLYGSRARAVYHAGAAMTSRIGMGPTRALFRPRGVMLGLRRSETGEIESGPECYAMFGILRGEVWALRALREVARAGHWPRGMRLITTHEFGPLARRIAADLQACGVPIEYELVPRRGRRLR</sequence>
<protein>
    <submittedName>
        <fullName evidence="2">Uncharacterized protein</fullName>
    </submittedName>
</protein>
<evidence type="ECO:0000256" key="1">
    <source>
        <dbReference type="SAM" id="Phobius"/>
    </source>
</evidence>
<comment type="caution">
    <text evidence="2">The sequence shown here is derived from an EMBL/GenBank/DDBJ whole genome shotgun (WGS) entry which is preliminary data.</text>
</comment>
<keyword evidence="1" id="KW-0812">Transmembrane</keyword>
<feature type="transmembrane region" description="Helical" evidence="1">
    <location>
        <begin position="76"/>
        <end position="95"/>
    </location>
</feature>
<proteinExistence type="predicted"/>
<reference evidence="2 3" key="1">
    <citation type="submission" date="2018-11" db="EMBL/GenBank/DDBJ databases">
        <title>Sequencing the genomes of 1000 actinobacteria strains.</title>
        <authorList>
            <person name="Klenk H.-P."/>
        </authorList>
    </citation>
    <scope>NUCLEOTIDE SEQUENCE [LARGE SCALE GENOMIC DNA]</scope>
    <source>
        <strain evidence="2 3">DSM 11294</strain>
    </source>
</reference>
<dbReference type="Proteomes" id="UP000280668">
    <property type="component" value="Unassembled WGS sequence"/>
</dbReference>
<gene>
    <name evidence="2" type="ORF">EDD31_2236</name>
</gene>
<accession>A0A3N2BF35</accession>
<keyword evidence="3" id="KW-1185">Reference proteome</keyword>
<evidence type="ECO:0000313" key="2">
    <source>
        <dbReference type="EMBL" id="ROR73845.1"/>
    </source>
</evidence>